<evidence type="ECO:0000256" key="1">
    <source>
        <dbReference type="ARBA" id="ARBA00000185"/>
    </source>
</evidence>
<evidence type="ECO:0000256" key="6">
    <source>
        <dbReference type="ARBA" id="ARBA00022840"/>
    </source>
</evidence>
<evidence type="ECO:0000313" key="11">
    <source>
        <dbReference type="EMBL" id="WQJ53235.1"/>
    </source>
</evidence>
<dbReference type="Proteomes" id="UP001358193">
    <property type="component" value="Segment"/>
</dbReference>
<evidence type="ECO:0000256" key="8">
    <source>
        <dbReference type="ARBA" id="ARBA00023125"/>
    </source>
</evidence>
<dbReference type="InterPro" id="IPR013506">
    <property type="entry name" value="Topo_IIA_bsu_dom2"/>
</dbReference>
<dbReference type="EC" id="5.6.2.2" evidence="4"/>
<reference evidence="11 12" key="1">
    <citation type="submission" date="2023-11" db="EMBL/GenBank/DDBJ databases">
        <authorList>
            <person name="Cook R."/>
            <person name="Crisci M."/>
            <person name="Pye H."/>
            <person name="Adriaenssens E."/>
            <person name="Santini J."/>
        </authorList>
    </citation>
    <scope>NUCLEOTIDE SEQUENCE [LARGE SCALE GENOMIC DNA]</scope>
    <source>
        <strain evidence="11">Lak_Megaphage_Sonny</strain>
    </source>
</reference>
<evidence type="ECO:0000259" key="10">
    <source>
        <dbReference type="PROSITE" id="PS50880"/>
    </source>
</evidence>
<dbReference type="SUPFAM" id="SSF55874">
    <property type="entry name" value="ATPase domain of HSP90 chaperone/DNA topoisomerase II/histidine kinase"/>
    <property type="match status" value="1"/>
</dbReference>
<evidence type="ECO:0000256" key="3">
    <source>
        <dbReference type="ARBA" id="ARBA00011080"/>
    </source>
</evidence>
<evidence type="ECO:0000256" key="7">
    <source>
        <dbReference type="ARBA" id="ARBA00023029"/>
    </source>
</evidence>
<dbReference type="Gene3D" id="3.40.50.670">
    <property type="match status" value="1"/>
</dbReference>
<dbReference type="Pfam" id="PF01751">
    <property type="entry name" value="Toprim"/>
    <property type="match status" value="1"/>
</dbReference>
<keyword evidence="9" id="KW-0413">Isomerase</keyword>
<evidence type="ECO:0000313" key="12">
    <source>
        <dbReference type="Proteomes" id="UP001358193"/>
    </source>
</evidence>
<dbReference type="Pfam" id="PF00204">
    <property type="entry name" value="DNA_gyraseB"/>
    <property type="match status" value="1"/>
</dbReference>
<dbReference type="InterPro" id="IPR013760">
    <property type="entry name" value="Topo_IIA-like_dom_sf"/>
</dbReference>
<dbReference type="PANTHER" id="PTHR10169:SF38">
    <property type="entry name" value="DNA TOPOISOMERASE 2"/>
    <property type="match status" value="1"/>
</dbReference>
<protein>
    <recommendedName>
        <fullName evidence="4">DNA topoisomerase (ATP-hydrolyzing)</fullName>
        <ecNumber evidence="4">5.6.2.2</ecNumber>
    </recommendedName>
</protein>
<dbReference type="SMART" id="SM00433">
    <property type="entry name" value="TOP2c"/>
    <property type="match status" value="1"/>
</dbReference>
<evidence type="ECO:0000256" key="5">
    <source>
        <dbReference type="ARBA" id="ARBA00022741"/>
    </source>
</evidence>
<dbReference type="InterPro" id="IPR013759">
    <property type="entry name" value="Topo_IIA_B_C"/>
</dbReference>
<dbReference type="SUPFAM" id="SSF54211">
    <property type="entry name" value="Ribosomal protein S5 domain 2-like"/>
    <property type="match status" value="1"/>
</dbReference>
<dbReference type="InterPro" id="IPR031660">
    <property type="entry name" value="TOPRIM_C"/>
</dbReference>
<name>A0ABZ0Z581_9CAUD</name>
<dbReference type="InterPro" id="IPR020568">
    <property type="entry name" value="Ribosomal_Su5_D2-typ_SF"/>
</dbReference>
<keyword evidence="6" id="KW-0067">ATP-binding</keyword>
<comment type="cofactor">
    <cofactor evidence="2">
        <name>Mg(2+)</name>
        <dbReference type="ChEBI" id="CHEBI:18420"/>
    </cofactor>
</comment>
<dbReference type="InterPro" id="IPR050634">
    <property type="entry name" value="DNA_Topoisomerase_II"/>
</dbReference>
<keyword evidence="7" id="KW-0799">Topoisomerase</keyword>
<dbReference type="Gene3D" id="3.30.230.10">
    <property type="match status" value="1"/>
</dbReference>
<keyword evidence="5" id="KW-0547">Nucleotide-binding</keyword>
<dbReference type="PROSITE" id="PS50880">
    <property type="entry name" value="TOPRIM"/>
    <property type="match status" value="1"/>
</dbReference>
<evidence type="ECO:0000256" key="2">
    <source>
        <dbReference type="ARBA" id="ARBA00001946"/>
    </source>
</evidence>
<comment type="similarity">
    <text evidence="3">Belongs to the type II topoisomerase family.</text>
</comment>
<comment type="catalytic activity">
    <reaction evidence="1">
        <text>ATP-dependent breakage, passage and rejoining of double-stranded DNA.</text>
        <dbReference type="EC" id="5.6.2.2"/>
    </reaction>
</comment>
<dbReference type="EMBL" id="OR769223">
    <property type="protein sequence ID" value="WQJ53235.1"/>
    <property type="molecule type" value="Genomic_DNA"/>
</dbReference>
<evidence type="ECO:0000256" key="4">
    <source>
        <dbReference type="ARBA" id="ARBA00012895"/>
    </source>
</evidence>
<dbReference type="InterPro" id="IPR006171">
    <property type="entry name" value="TOPRIM_dom"/>
</dbReference>
<dbReference type="InterPro" id="IPR001241">
    <property type="entry name" value="Topo_IIA"/>
</dbReference>
<dbReference type="Pfam" id="PF16898">
    <property type="entry name" value="TOPRIM_C"/>
    <property type="match status" value="1"/>
</dbReference>
<dbReference type="PANTHER" id="PTHR10169">
    <property type="entry name" value="DNA TOPOISOMERASE/GYRASE"/>
    <property type="match status" value="1"/>
</dbReference>
<organism evidence="11 12">
    <name type="scientific">phage Lak_Megaphage_Sonny</name>
    <dbReference type="NCBI Taxonomy" id="3109229"/>
    <lineage>
        <taxon>Viruses</taxon>
        <taxon>Duplodnaviria</taxon>
        <taxon>Heunggongvirae</taxon>
        <taxon>Uroviricota</taxon>
        <taxon>Caudoviricetes</taxon>
        <taxon>Caudoviricetes code 15 clade</taxon>
    </lineage>
</organism>
<dbReference type="SUPFAM" id="SSF56719">
    <property type="entry name" value="Type II DNA topoisomerase"/>
    <property type="match status" value="1"/>
</dbReference>
<accession>A0ABZ0Z581</accession>
<sequence>MKMKEKTIEQKYQQLSEQEHILRRSGMYIGSVKEEEKQVFIYDSENDKMILTDISYTPGLLKLIDEIVSNTGDEYRRKDNMGLTDIEVDVYRNGHFRIKDNGGIPVVKHKEVDMYVPQFIFSTMRASSNFDDTEERDVIGTNGLGVKLLVIFSKYFSVYTADKNKSFFRSWSDNMQTMNNDLKVVSCKDHFTEFHFDIDWDRFEDVSEVTDDFAAIIEKRIIDLCAANPGLHGKFTFKDGDEIIKESEWEFESFEDYIDMYLRGLHSNDYIDFKESVIKFADKQKSVWIYPDDGLNIGFVNGAECSKGTHIKAIRSEINTAIAEQIKSKNKIEVQPKDVDNKYTMFCTYHIANPTYDSQTKDTLTTPVERFSMEKNYKFNIPTSFIKECCKSDIVNDVIEWYKRKSEVEDEKTRRKLNKEAKQKIRNEKFIDANTKVTRDKELWIFEGFSAGASFRTSRLNTQGCYLLKGKVLNTAGLGPSKIMANQELHDIITILGLQWGEKNPKENLNFGKIVICSDADEDGSAICGLLLNFFALNFPELFEYGMICRAISPIIIATKGKDVKNYYTMPEYHNDAEKLKGYKIKYIKGLGSLEPSEFKDMMQKPIFHYFNKDEMADINLKSWFNKTESKTRKEMLKNEVESN</sequence>
<dbReference type="PRINTS" id="PR00418">
    <property type="entry name" value="TPI2FAMILY"/>
</dbReference>
<proteinExistence type="inferred from homology"/>
<dbReference type="Gene3D" id="3.30.565.10">
    <property type="entry name" value="Histidine kinase-like ATPase, C-terminal domain"/>
    <property type="match status" value="1"/>
</dbReference>
<dbReference type="InterPro" id="IPR014721">
    <property type="entry name" value="Ribsml_uS5_D2-typ_fold_subgr"/>
</dbReference>
<feature type="domain" description="Toprim" evidence="10">
    <location>
        <begin position="441"/>
        <end position="554"/>
    </location>
</feature>
<keyword evidence="8" id="KW-0238">DNA-binding</keyword>
<dbReference type="InterPro" id="IPR036890">
    <property type="entry name" value="HATPase_C_sf"/>
</dbReference>
<keyword evidence="12" id="KW-1185">Reference proteome</keyword>
<evidence type="ECO:0000256" key="9">
    <source>
        <dbReference type="ARBA" id="ARBA00023235"/>
    </source>
</evidence>